<proteinExistence type="predicted"/>
<reference evidence="2 3" key="1">
    <citation type="submission" date="2016-12" db="EMBL/GenBank/DDBJ databases">
        <title>The new phylogeny of genus Mycobacterium.</title>
        <authorList>
            <person name="Tortoli E."/>
            <person name="Trovato A."/>
            <person name="Cirillo D.M."/>
        </authorList>
    </citation>
    <scope>NUCLEOTIDE SEQUENCE [LARGE SCALE GENOMIC DNA]</scope>
    <source>
        <strain evidence="2 3">DSM 45069</strain>
    </source>
</reference>
<dbReference type="AlphaFoldDB" id="A0A1W9Z5B4"/>
<comment type="caution">
    <text evidence="2">The sequence shown here is derived from an EMBL/GenBank/DDBJ whole genome shotgun (WGS) entry which is preliminary data.</text>
</comment>
<keyword evidence="3" id="KW-1185">Reference proteome</keyword>
<organism evidence="2 3">
    <name type="scientific">Mycobacterium arosiense ATCC BAA-1401 = DSM 45069</name>
    <dbReference type="NCBI Taxonomy" id="1265311"/>
    <lineage>
        <taxon>Bacteria</taxon>
        <taxon>Bacillati</taxon>
        <taxon>Actinomycetota</taxon>
        <taxon>Actinomycetes</taxon>
        <taxon>Mycobacteriales</taxon>
        <taxon>Mycobacteriaceae</taxon>
        <taxon>Mycobacterium</taxon>
        <taxon>Mycobacterium avium complex (MAC)</taxon>
    </lineage>
</organism>
<feature type="compositionally biased region" description="Polar residues" evidence="1">
    <location>
        <begin position="71"/>
        <end position="83"/>
    </location>
</feature>
<gene>
    <name evidence="2" type="ORF">BST14_27365</name>
</gene>
<evidence type="ECO:0000313" key="3">
    <source>
        <dbReference type="Proteomes" id="UP000192707"/>
    </source>
</evidence>
<accession>A0A1W9Z5B4</accession>
<evidence type="ECO:0000256" key="1">
    <source>
        <dbReference type="SAM" id="MobiDB-lite"/>
    </source>
</evidence>
<feature type="region of interest" description="Disordered" evidence="1">
    <location>
        <begin position="53"/>
        <end position="89"/>
    </location>
</feature>
<name>A0A1W9Z5B4_MYCAI</name>
<dbReference type="Proteomes" id="UP000192707">
    <property type="component" value="Unassembled WGS sequence"/>
</dbReference>
<dbReference type="EMBL" id="MVHG01000146">
    <property type="protein sequence ID" value="ORA07525.1"/>
    <property type="molecule type" value="Genomic_DNA"/>
</dbReference>
<sequence>MFMAKYGTLMGHDSVWLQRRRNEIDSPNRILLSINDVTDRAIRGPGADEEFAWSSRQMPHGRPIPLEDQSVDASLDSSANLTVHPNPCR</sequence>
<protein>
    <submittedName>
        <fullName evidence="2">Uncharacterized protein</fullName>
    </submittedName>
</protein>
<evidence type="ECO:0000313" key="2">
    <source>
        <dbReference type="EMBL" id="ORA07525.1"/>
    </source>
</evidence>